<reference evidence="2" key="1">
    <citation type="submission" date="2021-01" db="EMBL/GenBank/DDBJ databases">
        <title>Caligus Genome Assembly.</title>
        <authorList>
            <person name="Gallardo-Escarate C."/>
        </authorList>
    </citation>
    <scope>NUCLEOTIDE SEQUENCE [LARGE SCALE GENOMIC DNA]</scope>
</reference>
<proteinExistence type="predicted"/>
<gene>
    <name evidence="1" type="ORF">FKW44_009872</name>
</gene>
<accession>A0A7T8HFT9</accession>
<keyword evidence="2" id="KW-1185">Reference proteome</keyword>
<evidence type="ECO:0000313" key="2">
    <source>
        <dbReference type="Proteomes" id="UP000595437"/>
    </source>
</evidence>
<dbReference type="EMBL" id="CP045895">
    <property type="protein sequence ID" value="QQP49277.1"/>
    <property type="molecule type" value="Genomic_DNA"/>
</dbReference>
<dbReference type="Proteomes" id="UP000595437">
    <property type="component" value="Chromosome 6"/>
</dbReference>
<sequence>MEEHDFKSVKAKCLAWEASDRNQLSMSQPGSISTNKISSYKKDKMKQLRSRSKFEKTDTGTGECLANDALLENLGIEYDTTQKCIISAANGSSMECLGSVEV</sequence>
<name>A0A7T8HFT9_CALRO</name>
<protein>
    <submittedName>
        <fullName evidence="1">Uncharacterized protein</fullName>
    </submittedName>
</protein>
<evidence type="ECO:0000313" key="1">
    <source>
        <dbReference type="EMBL" id="QQP49277.1"/>
    </source>
</evidence>
<organism evidence="1 2">
    <name type="scientific">Caligus rogercresseyi</name>
    <name type="common">Sea louse</name>
    <dbReference type="NCBI Taxonomy" id="217165"/>
    <lineage>
        <taxon>Eukaryota</taxon>
        <taxon>Metazoa</taxon>
        <taxon>Ecdysozoa</taxon>
        <taxon>Arthropoda</taxon>
        <taxon>Crustacea</taxon>
        <taxon>Multicrustacea</taxon>
        <taxon>Hexanauplia</taxon>
        <taxon>Copepoda</taxon>
        <taxon>Siphonostomatoida</taxon>
        <taxon>Caligidae</taxon>
        <taxon>Caligus</taxon>
    </lineage>
</organism>
<dbReference type="AlphaFoldDB" id="A0A7T8HFT9"/>